<organism evidence="2 3">
    <name type="scientific">Microvirga aerilata</name>
    <dbReference type="NCBI Taxonomy" id="670292"/>
    <lineage>
        <taxon>Bacteria</taxon>
        <taxon>Pseudomonadati</taxon>
        <taxon>Pseudomonadota</taxon>
        <taxon>Alphaproteobacteria</taxon>
        <taxon>Hyphomicrobiales</taxon>
        <taxon>Methylobacteriaceae</taxon>
        <taxon>Microvirga</taxon>
    </lineage>
</organism>
<dbReference type="EMBL" id="JAEQMY010000025">
    <property type="protein sequence ID" value="MBL0405629.1"/>
    <property type="molecule type" value="Genomic_DNA"/>
</dbReference>
<feature type="transmembrane region" description="Helical" evidence="1">
    <location>
        <begin position="83"/>
        <end position="105"/>
    </location>
</feature>
<comment type="caution">
    <text evidence="2">The sequence shown here is derived from an EMBL/GenBank/DDBJ whole genome shotgun (WGS) entry which is preliminary data.</text>
</comment>
<sequence>MAQNTTVVWAQFPSHEAAEAIKGRLTDNGFARNSIEIYRNTDGSCDLAIHTSGRNLEHVESLLHASGPVYAFRQLRSGALRTAATHPLVIGGSIALAGFVLYSLLPRNRGATVSSLRELPRTLRRMPDAAAEAARKVPEAARGLADAVTNAIGDRDSDAGADKQH</sequence>
<gene>
    <name evidence="2" type="ORF">JKG68_16805</name>
</gene>
<dbReference type="Proteomes" id="UP000605848">
    <property type="component" value="Unassembled WGS sequence"/>
</dbReference>
<reference evidence="2" key="1">
    <citation type="submission" date="2021-01" db="EMBL/GenBank/DDBJ databases">
        <title>Microvirga sp.</title>
        <authorList>
            <person name="Kim M.K."/>
        </authorList>
    </citation>
    <scope>NUCLEOTIDE SEQUENCE</scope>
    <source>
        <strain evidence="2">5420S-16</strain>
    </source>
</reference>
<protein>
    <submittedName>
        <fullName evidence="2">Uncharacterized protein</fullName>
    </submittedName>
</protein>
<name>A0A937CYM6_9HYPH</name>
<evidence type="ECO:0000256" key="1">
    <source>
        <dbReference type="SAM" id="Phobius"/>
    </source>
</evidence>
<keyword evidence="1" id="KW-1133">Transmembrane helix</keyword>
<keyword evidence="3" id="KW-1185">Reference proteome</keyword>
<keyword evidence="1" id="KW-0812">Transmembrane</keyword>
<accession>A0A937CYM6</accession>
<dbReference type="RefSeq" id="WP_202061759.1">
    <property type="nucleotide sequence ID" value="NZ_JAEQMY010000025.1"/>
</dbReference>
<proteinExistence type="predicted"/>
<evidence type="ECO:0000313" key="2">
    <source>
        <dbReference type="EMBL" id="MBL0405629.1"/>
    </source>
</evidence>
<evidence type="ECO:0000313" key="3">
    <source>
        <dbReference type="Proteomes" id="UP000605848"/>
    </source>
</evidence>
<dbReference type="AlphaFoldDB" id="A0A937CYM6"/>
<keyword evidence="1" id="KW-0472">Membrane</keyword>